<reference evidence="13" key="1">
    <citation type="submission" date="2019-01" db="EMBL/GenBank/DDBJ databases">
        <title>Gri0909 isolated from a small marine red alga.</title>
        <authorList>
            <person name="Kim J."/>
            <person name="Jeong S.E."/>
            <person name="Jeon C.O."/>
        </authorList>
    </citation>
    <scope>NUCLEOTIDE SEQUENCE [LARGE SCALE GENOMIC DNA]</scope>
    <source>
        <strain evidence="13">Gri0909</strain>
    </source>
</reference>
<dbReference type="NCBIfam" id="TIGR02802">
    <property type="entry name" value="Pal_lipo"/>
    <property type="match status" value="1"/>
</dbReference>
<evidence type="ECO:0000256" key="8">
    <source>
        <dbReference type="HAMAP-Rule" id="MF_02204"/>
    </source>
</evidence>
<dbReference type="AlphaFoldDB" id="A0A437QGU2"/>
<name>A0A437QGU2_9PROT</name>
<evidence type="ECO:0000256" key="2">
    <source>
        <dbReference type="ARBA" id="ARBA00022729"/>
    </source>
</evidence>
<evidence type="ECO:0000256" key="7">
    <source>
        <dbReference type="ARBA" id="ARBA00023306"/>
    </source>
</evidence>
<comment type="function">
    <text evidence="8">Part of the Tol-Pal system, which plays a role in outer membrane invagination during cell division and is important for maintaining outer membrane integrity.</text>
</comment>
<dbReference type="InterPro" id="IPR014169">
    <property type="entry name" value="Pal_lipo_C"/>
</dbReference>
<dbReference type="PANTHER" id="PTHR30329:SF21">
    <property type="entry name" value="LIPOPROTEIN YIAD-RELATED"/>
    <property type="match status" value="1"/>
</dbReference>
<keyword evidence="1 8" id="KW-0132">Cell division</keyword>
<comment type="caution">
    <text evidence="12">The sequence shown here is derived from an EMBL/GenBank/DDBJ whole genome shotgun (WGS) entry which is preliminary data.</text>
</comment>
<dbReference type="RefSeq" id="WP_127767813.1">
    <property type="nucleotide sequence ID" value="NZ_SADE01000004.1"/>
</dbReference>
<dbReference type="PRINTS" id="PR01021">
    <property type="entry name" value="OMPADOMAIN"/>
</dbReference>
<comment type="similarity">
    <text evidence="8">Belongs to the Pal lipoprotein family.</text>
</comment>
<comment type="subunit">
    <text evidence="8">The Tol-Pal system is composed of five core proteins: the inner membrane proteins TolA, TolQ and TolR, the periplasmic protein TolB and the outer membrane protein Pal. They form a network linking the inner and outer membranes and the peptidoglycan layer.</text>
</comment>
<dbReference type="OrthoDB" id="9809164at2"/>
<keyword evidence="6 8" id="KW-0449">Lipoprotein</keyword>
<evidence type="ECO:0000313" key="12">
    <source>
        <dbReference type="EMBL" id="RVU33783.1"/>
    </source>
</evidence>
<dbReference type="InterPro" id="IPR036737">
    <property type="entry name" value="OmpA-like_sf"/>
</dbReference>
<dbReference type="InterPro" id="IPR050330">
    <property type="entry name" value="Bact_OuterMem_StrucFunc"/>
</dbReference>
<keyword evidence="4 8" id="KW-0564">Palmitate</keyword>
<dbReference type="GO" id="GO:0051301">
    <property type="term" value="P:cell division"/>
    <property type="evidence" value="ECO:0007669"/>
    <property type="project" value="UniProtKB-UniRule"/>
</dbReference>
<dbReference type="HAMAP" id="MF_02204">
    <property type="entry name" value="Pal"/>
    <property type="match status" value="1"/>
</dbReference>
<keyword evidence="7 8" id="KW-0131">Cell cycle</keyword>
<evidence type="ECO:0000256" key="3">
    <source>
        <dbReference type="ARBA" id="ARBA00023136"/>
    </source>
</evidence>
<feature type="domain" description="OmpA-like" evidence="11">
    <location>
        <begin position="58"/>
        <end position="175"/>
    </location>
</feature>
<evidence type="ECO:0000313" key="13">
    <source>
        <dbReference type="Proteomes" id="UP000287447"/>
    </source>
</evidence>
<evidence type="ECO:0000256" key="9">
    <source>
        <dbReference type="SAM" id="MobiDB-lite"/>
    </source>
</evidence>
<feature type="signal peptide" evidence="10">
    <location>
        <begin position="1"/>
        <end position="21"/>
    </location>
</feature>
<evidence type="ECO:0000256" key="10">
    <source>
        <dbReference type="SAM" id="SignalP"/>
    </source>
</evidence>
<keyword evidence="3 8" id="KW-0472">Membrane</keyword>
<dbReference type="InterPro" id="IPR039001">
    <property type="entry name" value="Pal"/>
</dbReference>
<evidence type="ECO:0000256" key="6">
    <source>
        <dbReference type="ARBA" id="ARBA00023288"/>
    </source>
</evidence>
<dbReference type="PANTHER" id="PTHR30329">
    <property type="entry name" value="STATOR ELEMENT OF FLAGELLAR MOTOR COMPLEX"/>
    <property type="match status" value="1"/>
</dbReference>
<dbReference type="GO" id="GO:0009279">
    <property type="term" value="C:cell outer membrane"/>
    <property type="evidence" value="ECO:0007669"/>
    <property type="project" value="UniProtKB-SubCell"/>
</dbReference>
<dbReference type="PROSITE" id="PS51123">
    <property type="entry name" value="OMPA_2"/>
    <property type="match status" value="1"/>
</dbReference>
<evidence type="ECO:0000256" key="5">
    <source>
        <dbReference type="ARBA" id="ARBA00023237"/>
    </source>
</evidence>
<keyword evidence="2 8" id="KW-0732">Signal</keyword>
<dbReference type="InterPro" id="IPR006665">
    <property type="entry name" value="OmpA-like"/>
</dbReference>
<accession>A0A437QGU2</accession>
<protein>
    <recommendedName>
        <fullName evidence="8">Peptidoglycan-associated lipoprotein</fullName>
        <shortName evidence="8">PAL</shortName>
    </recommendedName>
</protein>
<dbReference type="Pfam" id="PF00691">
    <property type="entry name" value="OmpA"/>
    <property type="match status" value="1"/>
</dbReference>
<feature type="chain" id="PRO_5019194668" description="Peptidoglycan-associated lipoprotein" evidence="10">
    <location>
        <begin position="22"/>
        <end position="177"/>
    </location>
</feature>
<keyword evidence="13" id="KW-1185">Reference proteome</keyword>
<dbReference type="SUPFAM" id="SSF103088">
    <property type="entry name" value="OmpA-like"/>
    <property type="match status" value="1"/>
</dbReference>
<proteinExistence type="inferred from homology"/>
<comment type="subcellular location">
    <subcellularLocation>
        <location evidence="8">Cell outer membrane</location>
        <topology evidence="8">Lipid-anchor</topology>
    </subcellularLocation>
</comment>
<dbReference type="CDD" id="cd07185">
    <property type="entry name" value="OmpA_C-like"/>
    <property type="match status" value="1"/>
</dbReference>
<sequence>MRFKVLSLLAALLLVAACETAPEESADSGSSGTQTTSSTSSTQAPAASATNQIAPGSVQDFLVNVGDRIFFDFDASDIRGDQVAVLEKQAAWLKQFPGVTVVIEGHCDERGTREYNLALGERRANSHKDYLISLGVDPNRLETISYGKERPAVLGSNDAAWAQNRRGVVVLKNAAAS</sequence>
<gene>
    <name evidence="8 12" type="primary">pal</name>
    <name evidence="12" type="ORF">EOI86_21825</name>
</gene>
<evidence type="ECO:0000259" key="11">
    <source>
        <dbReference type="PROSITE" id="PS51123"/>
    </source>
</evidence>
<keyword evidence="5 8" id="KW-0998">Cell outer membrane</keyword>
<dbReference type="Gene3D" id="3.30.1330.60">
    <property type="entry name" value="OmpA-like domain"/>
    <property type="match status" value="1"/>
</dbReference>
<dbReference type="PROSITE" id="PS51257">
    <property type="entry name" value="PROKAR_LIPOPROTEIN"/>
    <property type="match status" value="1"/>
</dbReference>
<feature type="region of interest" description="Disordered" evidence="9">
    <location>
        <begin position="23"/>
        <end position="50"/>
    </location>
</feature>
<feature type="compositionally biased region" description="Low complexity" evidence="9">
    <location>
        <begin position="27"/>
        <end position="50"/>
    </location>
</feature>
<organism evidence="12 13">
    <name type="scientific">Hwanghaeella grinnelliae</name>
    <dbReference type="NCBI Taxonomy" id="2500179"/>
    <lineage>
        <taxon>Bacteria</taxon>
        <taxon>Pseudomonadati</taxon>
        <taxon>Pseudomonadota</taxon>
        <taxon>Alphaproteobacteria</taxon>
        <taxon>Rhodospirillales</taxon>
        <taxon>Rhodospirillaceae</taxon>
        <taxon>Hwanghaeella</taxon>
    </lineage>
</organism>
<evidence type="ECO:0000256" key="4">
    <source>
        <dbReference type="ARBA" id="ARBA00023139"/>
    </source>
</evidence>
<evidence type="ECO:0000256" key="1">
    <source>
        <dbReference type="ARBA" id="ARBA00022618"/>
    </source>
</evidence>
<dbReference type="InterPro" id="IPR006664">
    <property type="entry name" value="OMP_bac"/>
</dbReference>
<dbReference type="Proteomes" id="UP000287447">
    <property type="component" value="Unassembled WGS sequence"/>
</dbReference>
<dbReference type="EMBL" id="SADE01000004">
    <property type="protein sequence ID" value="RVU33783.1"/>
    <property type="molecule type" value="Genomic_DNA"/>
</dbReference>